<dbReference type="KEGG" id="tfr:BR63_03225"/>
<dbReference type="SUPFAM" id="SSF46785">
    <property type="entry name" value="Winged helix' DNA-binding domain"/>
    <property type="match status" value="1"/>
</dbReference>
<reference evidence="2 3" key="1">
    <citation type="journal article" date="2019" name="Front. Microbiol.">
        <title>Thermoanaerosceptrum fracticalcis gen. nov. sp. nov., a Novel Fumarate-Fermenting Microorganism From a Deep Fractured Carbonate Aquifer of the US Great Basin.</title>
        <authorList>
            <person name="Hamilton-Brehm S.D."/>
            <person name="Stewart L.E."/>
            <person name="Zavarin M."/>
            <person name="Caldwell M."/>
            <person name="Lawson P.A."/>
            <person name="Onstott T.C."/>
            <person name="Grzymski J."/>
            <person name="Neveux I."/>
            <person name="Lollar B.S."/>
            <person name="Russell C.E."/>
            <person name="Moser D.P."/>
        </authorList>
    </citation>
    <scope>NUCLEOTIDE SEQUENCE [LARGE SCALE GENOMIC DNA]</scope>
    <source>
        <strain evidence="2 3">DRI-13</strain>
    </source>
</reference>
<sequence>MEILMIYGLDGNKMNLVDRDIKILSAIYQLQAVRAIDIADAYYTGKNYGMARMQRLVERGYLERSYTVTPQGRRNHAVLQISEKGIDALVSIGVIKEQERRRARDLKLSGWDMVQRVDVSRICIHLAKAGWRFMSAQEAKQKHNINPSSIMHCCLISPDKEIYQTYRMGVTIKESTLAKLVSELGENRYSSLILYDAKEPLEKTEAYQSLLSELQRQQVFVNELCLIPLVDYFAGLGSFSLGVTMLKNSTNMHIWHYIHRNFGFVGHMSNRYGFGSMYTKIGEEDYLICNYLRRNLTALKMLARTLTISEHRNSGYNAFVLTWQGFKDEVQEEIDRVQPGRDFIQILPVLSKDLALPDDKPDLKLIKPEKPEGEWEKDEEEREEDEK</sequence>
<evidence type="ECO:0000313" key="3">
    <source>
        <dbReference type="Proteomes" id="UP000515847"/>
    </source>
</evidence>
<evidence type="ECO:0000313" key="2">
    <source>
        <dbReference type="EMBL" id="QNB45412.1"/>
    </source>
</evidence>
<protein>
    <submittedName>
        <fullName evidence="2">Uncharacterized protein</fullName>
    </submittedName>
</protein>
<feature type="region of interest" description="Disordered" evidence="1">
    <location>
        <begin position="357"/>
        <end position="387"/>
    </location>
</feature>
<organism evidence="2 3">
    <name type="scientific">Thermanaerosceptrum fracticalcis</name>
    <dbReference type="NCBI Taxonomy" id="1712410"/>
    <lineage>
        <taxon>Bacteria</taxon>
        <taxon>Bacillati</taxon>
        <taxon>Bacillota</taxon>
        <taxon>Clostridia</taxon>
        <taxon>Eubacteriales</taxon>
        <taxon>Peptococcaceae</taxon>
        <taxon>Thermanaerosceptrum</taxon>
    </lineage>
</organism>
<accession>A0A7G6E008</accession>
<proteinExistence type="predicted"/>
<dbReference type="EMBL" id="CP045798">
    <property type="protein sequence ID" value="QNB45412.1"/>
    <property type="molecule type" value="Genomic_DNA"/>
</dbReference>
<keyword evidence="3" id="KW-1185">Reference proteome</keyword>
<name>A0A7G6E008_THEFR</name>
<evidence type="ECO:0000256" key="1">
    <source>
        <dbReference type="SAM" id="MobiDB-lite"/>
    </source>
</evidence>
<dbReference type="AlphaFoldDB" id="A0A7G6E008"/>
<dbReference type="Proteomes" id="UP000515847">
    <property type="component" value="Chromosome"/>
</dbReference>
<feature type="compositionally biased region" description="Basic and acidic residues" evidence="1">
    <location>
        <begin position="357"/>
        <end position="374"/>
    </location>
</feature>
<feature type="compositionally biased region" description="Acidic residues" evidence="1">
    <location>
        <begin position="375"/>
        <end position="387"/>
    </location>
</feature>
<dbReference type="InterPro" id="IPR036390">
    <property type="entry name" value="WH_DNA-bd_sf"/>
</dbReference>
<gene>
    <name evidence="2" type="ORF">BR63_03225</name>
</gene>